<protein>
    <recommendedName>
        <fullName evidence="4">Core-binding (CB) domain-containing protein</fullName>
    </recommendedName>
</protein>
<feature type="compositionally biased region" description="Low complexity" evidence="3">
    <location>
        <begin position="363"/>
        <end position="376"/>
    </location>
</feature>
<evidence type="ECO:0000256" key="2">
    <source>
        <dbReference type="PROSITE-ProRule" id="PRU01248"/>
    </source>
</evidence>
<dbReference type="AlphaFoldDB" id="A0A846ZB71"/>
<feature type="domain" description="Core-binding (CB)" evidence="4">
    <location>
        <begin position="54"/>
        <end position="139"/>
    </location>
</feature>
<gene>
    <name evidence="5" type="ORF">HGB48_26245</name>
</gene>
<evidence type="ECO:0000256" key="3">
    <source>
        <dbReference type="SAM" id="MobiDB-lite"/>
    </source>
</evidence>
<dbReference type="InterPro" id="IPR010998">
    <property type="entry name" value="Integrase_recombinase_N"/>
</dbReference>
<evidence type="ECO:0000313" key="5">
    <source>
        <dbReference type="EMBL" id="NKZ07216.1"/>
    </source>
</evidence>
<dbReference type="InterPro" id="IPR044068">
    <property type="entry name" value="CB"/>
</dbReference>
<dbReference type="SUPFAM" id="SSF56349">
    <property type="entry name" value="DNA breaking-rejoining enzymes"/>
    <property type="match status" value="1"/>
</dbReference>
<feature type="region of interest" description="Disordered" evidence="3">
    <location>
        <begin position="151"/>
        <end position="183"/>
    </location>
</feature>
<dbReference type="EMBL" id="JAAXPI010000049">
    <property type="protein sequence ID" value="NKZ07216.1"/>
    <property type="molecule type" value="Genomic_DNA"/>
</dbReference>
<sequence>MANAEKRGKAWRVRYQRPDGTRASEGGFETKQAALNWGNDQEAQIRRDRWHDPRQGAALLADWIELWWAGQDIEPTTELKYRYLIDHHILPAFGDRPVNTFTSPEEIVAWEKRTRGRGFSHRTASDARSMLGTILGDAKDRGLLAVNVAEKRKGRGRKRARRAHGARGPGEGVGYTAAGPAPRRAVRAAGRTRGRLRPDRAHRLQRDAVGGGDGAAATALPARPRPDRLAVAGVLRAPGDGAAQGRLLSGRRSASVPRRPRLPAGPEGESLRLCGTAACVRRQGRVPVPRSRHRSSPTQQLRTAGVPTRSPWTLPRAAATPGTTGSGGRRPMARNATAAMAGGPARPAVPSTARAGAQAGSTGHARGLLAASGGRAHTARPAARPQDLDGRGRRSRGPPSRPAGPHRSGHPRRLYARLRCHAG</sequence>
<reference evidence="5 6" key="1">
    <citation type="submission" date="2020-04" db="EMBL/GenBank/DDBJ databases">
        <title>MicrobeNet Type strains.</title>
        <authorList>
            <person name="Nicholson A.C."/>
        </authorList>
    </citation>
    <scope>NUCLEOTIDE SEQUENCE [LARGE SCALE GENOMIC DNA]</scope>
    <source>
        <strain evidence="5 6">ATCC BAA-277</strain>
    </source>
</reference>
<feature type="region of interest" description="Disordered" evidence="3">
    <location>
        <begin position="284"/>
        <end position="414"/>
    </location>
</feature>
<evidence type="ECO:0000256" key="1">
    <source>
        <dbReference type="ARBA" id="ARBA00023125"/>
    </source>
</evidence>
<dbReference type="PROSITE" id="PS51900">
    <property type="entry name" value="CB"/>
    <property type="match status" value="1"/>
</dbReference>
<dbReference type="Gene3D" id="1.10.150.130">
    <property type="match status" value="1"/>
</dbReference>
<comment type="caution">
    <text evidence="5">The sequence shown here is derived from an EMBL/GenBank/DDBJ whole genome shotgun (WGS) entry which is preliminary data.</text>
</comment>
<feature type="compositionally biased region" description="Basic residues" evidence="3">
    <location>
        <begin position="152"/>
        <end position="165"/>
    </location>
</feature>
<name>A0A846ZB71_9ACTN</name>
<dbReference type="GO" id="GO:0003677">
    <property type="term" value="F:DNA binding"/>
    <property type="evidence" value="ECO:0007669"/>
    <property type="project" value="UniProtKB-UniRule"/>
</dbReference>
<keyword evidence="6" id="KW-1185">Reference proteome</keyword>
<accession>A0A846ZB71</accession>
<organism evidence="5 6">
    <name type="scientific">Actinomadura latina</name>
    <dbReference type="NCBI Taxonomy" id="163603"/>
    <lineage>
        <taxon>Bacteria</taxon>
        <taxon>Bacillati</taxon>
        <taxon>Actinomycetota</taxon>
        <taxon>Actinomycetes</taxon>
        <taxon>Streptosporangiales</taxon>
        <taxon>Thermomonosporaceae</taxon>
        <taxon>Actinomadura</taxon>
    </lineage>
</organism>
<keyword evidence="1 2" id="KW-0238">DNA-binding</keyword>
<proteinExistence type="predicted"/>
<dbReference type="Proteomes" id="UP000579250">
    <property type="component" value="Unassembled WGS sequence"/>
</dbReference>
<dbReference type="InterPro" id="IPR011010">
    <property type="entry name" value="DNA_brk_join_enz"/>
</dbReference>
<evidence type="ECO:0000259" key="4">
    <source>
        <dbReference type="PROSITE" id="PS51900"/>
    </source>
</evidence>
<dbReference type="Pfam" id="PF14659">
    <property type="entry name" value="Phage_int_SAM_3"/>
    <property type="match status" value="1"/>
</dbReference>
<dbReference type="GO" id="GO:0015074">
    <property type="term" value="P:DNA integration"/>
    <property type="evidence" value="ECO:0007669"/>
    <property type="project" value="InterPro"/>
</dbReference>
<feature type="region of interest" description="Disordered" evidence="3">
    <location>
        <begin position="240"/>
        <end position="269"/>
    </location>
</feature>
<evidence type="ECO:0000313" key="6">
    <source>
        <dbReference type="Proteomes" id="UP000579250"/>
    </source>
</evidence>
<dbReference type="InterPro" id="IPR004107">
    <property type="entry name" value="Integrase_SAM-like_N"/>
</dbReference>